<comment type="caution">
    <text evidence="1">The sequence shown here is derived from an EMBL/GenBank/DDBJ whole genome shotgun (WGS) entry which is preliminary data.</text>
</comment>
<gene>
    <name evidence="1" type="ORF">C8R21_11664</name>
</gene>
<sequence>MKPPILNQPGMRYSINEPARKHYESPCSGPARNPANRNSAKPVMACFERHWIPASAGMTFVLLARLNQ</sequence>
<dbReference type="AlphaFoldDB" id="A0A2T5I9B9"/>
<evidence type="ECO:0000313" key="2">
    <source>
        <dbReference type="Proteomes" id="UP000244152"/>
    </source>
</evidence>
<protein>
    <submittedName>
        <fullName evidence="1">Uncharacterized protein</fullName>
    </submittedName>
</protein>
<dbReference type="Proteomes" id="UP000244152">
    <property type="component" value="Unassembled WGS sequence"/>
</dbReference>
<name>A0A2T5I9B9_9PROT</name>
<dbReference type="EMBL" id="QAOK01000016">
    <property type="protein sequence ID" value="PTQ80433.1"/>
    <property type="molecule type" value="Genomic_DNA"/>
</dbReference>
<accession>A0A2T5I9B9</accession>
<reference evidence="1 2" key="1">
    <citation type="submission" date="2018-04" db="EMBL/GenBank/DDBJ databases">
        <title>Active sludge and wastewater microbial communities from Klosterneuburg, Austria.</title>
        <authorList>
            <person name="Wagner M."/>
        </authorList>
    </citation>
    <scope>NUCLEOTIDE SEQUENCE [LARGE SCALE GENOMIC DNA]</scope>
    <source>
        <strain evidence="1 2">Nl12</strain>
    </source>
</reference>
<organism evidence="1 2">
    <name type="scientific">Nitrosospira multiformis</name>
    <dbReference type="NCBI Taxonomy" id="1231"/>
    <lineage>
        <taxon>Bacteria</taxon>
        <taxon>Pseudomonadati</taxon>
        <taxon>Pseudomonadota</taxon>
        <taxon>Betaproteobacteria</taxon>
        <taxon>Nitrosomonadales</taxon>
        <taxon>Nitrosomonadaceae</taxon>
        <taxon>Nitrosospira</taxon>
    </lineage>
</organism>
<evidence type="ECO:0000313" key="1">
    <source>
        <dbReference type="EMBL" id="PTQ80433.1"/>
    </source>
</evidence>
<proteinExistence type="predicted"/>